<reference evidence="3" key="1">
    <citation type="submission" date="2017-01" db="EMBL/GenBank/DDBJ databases">
        <authorList>
            <person name="Varghese N."/>
            <person name="Submissions S."/>
        </authorList>
    </citation>
    <scope>NUCLEOTIDE SEQUENCE [LARGE SCALE GENOMIC DNA]</scope>
    <source>
        <strain evidence="3">DSM 29430</strain>
    </source>
</reference>
<dbReference type="OrthoDB" id="7838347at2"/>
<evidence type="ECO:0000259" key="1">
    <source>
        <dbReference type="Pfam" id="PF20078"/>
    </source>
</evidence>
<gene>
    <name evidence="2" type="ORF">SAMN05421759_10412</name>
</gene>
<dbReference type="Proteomes" id="UP000186684">
    <property type="component" value="Unassembled WGS sequence"/>
</dbReference>
<name>A0A1N7M635_9RHOB</name>
<organism evidence="2 3">
    <name type="scientific">Roseivivax lentus</name>
    <dbReference type="NCBI Taxonomy" id="633194"/>
    <lineage>
        <taxon>Bacteria</taxon>
        <taxon>Pseudomonadati</taxon>
        <taxon>Pseudomonadota</taxon>
        <taxon>Alphaproteobacteria</taxon>
        <taxon>Rhodobacterales</taxon>
        <taxon>Roseobacteraceae</taxon>
        <taxon>Roseivivax</taxon>
    </lineage>
</organism>
<sequence length="285" mass="31529">MYSNDIRGGLDYGLCRYGKSRVRFRGPMPDLTADLLVCLGGTETFGRFHPDPWPQLLGDRLGAEIANFGQVNAGLDLFLQDPEVLRIASGARLCVMQVIGAQNMSNRFYSVHPRRNDRFVKASDALMTLYPDVDFSQIAFTGALMTTLFDTSPERFEVVVREVQVAWVSRMRLILGHLPRPVHLLWFAESAPPANARAALIPPLKDPSFITREMLDALSSRIGGVVEIVEPASARSTEGMVFSEFDAMLAATMLSATAHDRAAQALSDCLRHLWDARGDRDDASD</sequence>
<dbReference type="AlphaFoldDB" id="A0A1N7M635"/>
<dbReference type="Pfam" id="PF20078">
    <property type="entry name" value="DUF6473"/>
    <property type="match status" value="1"/>
</dbReference>
<dbReference type="STRING" id="633194.SAMN05421759_10412"/>
<dbReference type="InterPro" id="IPR045524">
    <property type="entry name" value="DUF6473"/>
</dbReference>
<dbReference type="EMBL" id="FTOQ01000004">
    <property type="protein sequence ID" value="SIS81540.1"/>
    <property type="molecule type" value="Genomic_DNA"/>
</dbReference>
<evidence type="ECO:0000313" key="2">
    <source>
        <dbReference type="EMBL" id="SIS81540.1"/>
    </source>
</evidence>
<evidence type="ECO:0000313" key="3">
    <source>
        <dbReference type="Proteomes" id="UP000186684"/>
    </source>
</evidence>
<accession>A0A1N7M635</accession>
<feature type="domain" description="DUF6473" evidence="1">
    <location>
        <begin position="4"/>
        <end position="273"/>
    </location>
</feature>
<dbReference type="RefSeq" id="WP_076447188.1">
    <property type="nucleotide sequence ID" value="NZ_FTOQ01000004.1"/>
</dbReference>
<proteinExistence type="predicted"/>
<keyword evidence="3" id="KW-1185">Reference proteome</keyword>
<protein>
    <recommendedName>
        <fullName evidence="1">DUF6473 domain-containing protein</fullName>
    </recommendedName>
</protein>